<dbReference type="Proteomes" id="UP001374579">
    <property type="component" value="Unassembled WGS sequence"/>
</dbReference>
<evidence type="ECO:0000256" key="1">
    <source>
        <dbReference type="ARBA" id="ARBA00023054"/>
    </source>
</evidence>
<evidence type="ECO:0000256" key="2">
    <source>
        <dbReference type="ARBA" id="ARBA00046344"/>
    </source>
</evidence>
<dbReference type="PANTHER" id="PTHR22420">
    <property type="entry name" value="PROTEIN FAM81A"/>
    <property type="match status" value="1"/>
</dbReference>
<keyword evidence="1" id="KW-0175">Coiled coil</keyword>
<keyword evidence="4" id="KW-1185">Reference proteome</keyword>
<sequence>MSQLVRRGRGRNNQGYVVTAPWDTTHDYNAIQVGTPRHLPPVSHRGETFQELVPVVQSDIPNRIDALEERLQAAERPVVKREIVPVPVVDAEIPSRVDELEARLQAQERTTSGLIDRAFKIKEDVIDSLNFTQGTWNEEKQARTLLQEHIRTITACVNRLNSDIAAIEDSIKSRDSAHVGTNNAVKNLEVHHVATLTDLKGRIVRCDSAIGKLGTDVRSCFDSIRQLNVQQQEVTNRIGDRMNGIEQQLIALNNQIERNSGESRLKMTHLEGDTSTQMTMIDGRARQLVDEVKTSMANMQTNMDVERDRMEQRILAMIDKTGANKDHLIEKLERRLDDTHYGLEARIIKLEELLADSRTFMSDMQTNIESKLLAKMDANIKRNSDEIAKLKRECREGFATVHESISNVKTVMEGKRKLMEDQLRKEIGQIRKMVVLV</sequence>
<accession>A0AAN9C2I6</accession>
<name>A0AAN9C2I6_9CAEN</name>
<gene>
    <name evidence="3" type="ORF">V1264_001933</name>
</gene>
<dbReference type="PANTHER" id="PTHR22420:SF4">
    <property type="entry name" value="PROTEIN FAM81A"/>
    <property type="match status" value="1"/>
</dbReference>
<dbReference type="InterPro" id="IPR029619">
    <property type="entry name" value="FAM81"/>
</dbReference>
<dbReference type="AlphaFoldDB" id="A0AAN9C2I6"/>
<proteinExistence type="inferred from homology"/>
<comment type="caution">
    <text evidence="3">The sequence shown here is derived from an EMBL/GenBank/DDBJ whole genome shotgun (WGS) entry which is preliminary data.</text>
</comment>
<evidence type="ECO:0000313" key="3">
    <source>
        <dbReference type="EMBL" id="KAK7116212.1"/>
    </source>
</evidence>
<protein>
    <submittedName>
        <fullName evidence="3">Uncharacterized protein</fullName>
    </submittedName>
</protein>
<comment type="similarity">
    <text evidence="2">Belongs to the FAM81 family.</text>
</comment>
<organism evidence="3 4">
    <name type="scientific">Littorina saxatilis</name>
    <dbReference type="NCBI Taxonomy" id="31220"/>
    <lineage>
        <taxon>Eukaryota</taxon>
        <taxon>Metazoa</taxon>
        <taxon>Spiralia</taxon>
        <taxon>Lophotrochozoa</taxon>
        <taxon>Mollusca</taxon>
        <taxon>Gastropoda</taxon>
        <taxon>Caenogastropoda</taxon>
        <taxon>Littorinimorpha</taxon>
        <taxon>Littorinoidea</taxon>
        <taxon>Littorinidae</taxon>
        <taxon>Littorina</taxon>
    </lineage>
</organism>
<reference evidence="3 4" key="1">
    <citation type="submission" date="2024-02" db="EMBL/GenBank/DDBJ databases">
        <title>Chromosome-scale genome assembly of the rough periwinkle Littorina saxatilis.</title>
        <authorList>
            <person name="De Jode A."/>
            <person name="Faria R."/>
            <person name="Formenti G."/>
            <person name="Sims Y."/>
            <person name="Smith T.P."/>
            <person name="Tracey A."/>
            <person name="Wood J.M.D."/>
            <person name="Zagrodzka Z.B."/>
            <person name="Johannesson K."/>
            <person name="Butlin R.K."/>
            <person name="Leder E.H."/>
        </authorList>
    </citation>
    <scope>NUCLEOTIDE SEQUENCE [LARGE SCALE GENOMIC DNA]</scope>
    <source>
        <strain evidence="3">Snail1</strain>
        <tissue evidence="3">Muscle</tissue>
    </source>
</reference>
<evidence type="ECO:0000313" key="4">
    <source>
        <dbReference type="Proteomes" id="UP001374579"/>
    </source>
</evidence>
<dbReference type="EMBL" id="JBAMIC010000001">
    <property type="protein sequence ID" value="KAK7116212.1"/>
    <property type="molecule type" value="Genomic_DNA"/>
</dbReference>